<evidence type="ECO:0000313" key="2">
    <source>
        <dbReference type="Proteomes" id="UP001162162"/>
    </source>
</evidence>
<dbReference type="Proteomes" id="UP001162162">
    <property type="component" value="Unassembled WGS sequence"/>
</dbReference>
<evidence type="ECO:0000313" key="1">
    <source>
        <dbReference type="EMBL" id="KAJ8936790.1"/>
    </source>
</evidence>
<name>A0AAV8XDL4_9CUCU</name>
<gene>
    <name evidence="1" type="ORF">NQ318_021932</name>
</gene>
<dbReference type="EMBL" id="JAPWTK010000711">
    <property type="protein sequence ID" value="KAJ8936790.1"/>
    <property type="molecule type" value="Genomic_DNA"/>
</dbReference>
<dbReference type="AlphaFoldDB" id="A0AAV8XDL4"/>
<proteinExistence type="predicted"/>
<keyword evidence="2" id="KW-1185">Reference proteome</keyword>
<organism evidence="1 2">
    <name type="scientific">Aromia moschata</name>
    <dbReference type="NCBI Taxonomy" id="1265417"/>
    <lineage>
        <taxon>Eukaryota</taxon>
        <taxon>Metazoa</taxon>
        <taxon>Ecdysozoa</taxon>
        <taxon>Arthropoda</taxon>
        <taxon>Hexapoda</taxon>
        <taxon>Insecta</taxon>
        <taxon>Pterygota</taxon>
        <taxon>Neoptera</taxon>
        <taxon>Endopterygota</taxon>
        <taxon>Coleoptera</taxon>
        <taxon>Polyphaga</taxon>
        <taxon>Cucujiformia</taxon>
        <taxon>Chrysomeloidea</taxon>
        <taxon>Cerambycidae</taxon>
        <taxon>Cerambycinae</taxon>
        <taxon>Callichromatini</taxon>
        <taxon>Aromia</taxon>
    </lineage>
</organism>
<comment type="caution">
    <text evidence="1">The sequence shown here is derived from an EMBL/GenBank/DDBJ whole genome shotgun (WGS) entry which is preliminary data.</text>
</comment>
<reference evidence="1" key="1">
    <citation type="journal article" date="2023" name="Insect Mol. Biol.">
        <title>Genome sequencing provides insights into the evolution of gene families encoding plant cell wall-degrading enzymes in longhorned beetles.</title>
        <authorList>
            <person name="Shin N.R."/>
            <person name="Okamura Y."/>
            <person name="Kirsch R."/>
            <person name="Pauchet Y."/>
        </authorList>
    </citation>
    <scope>NUCLEOTIDE SEQUENCE</scope>
    <source>
        <strain evidence="1">AMC_N1</strain>
    </source>
</reference>
<protein>
    <submittedName>
        <fullName evidence="1">Uncharacterized protein</fullName>
    </submittedName>
</protein>
<sequence length="101" mass="11407">MLSVQMEQRVNLKFLVKLGKTFTEVYKCTGNNYYPAYNFLNDLNRLKRDGVHGVPKPTAGIFRPPGISKNILAMVPSMNLSVYVFKSNGKVDQIEVNVVKL</sequence>
<accession>A0AAV8XDL4</accession>